<evidence type="ECO:0000313" key="2">
    <source>
        <dbReference type="EMBL" id="MCK6263660.1"/>
    </source>
</evidence>
<reference evidence="2" key="1">
    <citation type="submission" date="2021-11" db="EMBL/GenBank/DDBJ databases">
        <title>Vibrio ZSDE26 sp. nov. and Vibrio ZSDZ34 sp. nov., isolated from coastal seawater in Qingdao.</title>
        <authorList>
            <person name="Zhang P."/>
        </authorList>
    </citation>
    <scope>NUCLEOTIDE SEQUENCE</scope>
    <source>
        <strain evidence="2">ZSDE26</strain>
    </source>
</reference>
<dbReference type="InterPro" id="IPR019275">
    <property type="entry name" value="DUF2301"/>
</dbReference>
<keyword evidence="1" id="KW-1133">Transmembrane helix</keyword>
<evidence type="ECO:0000313" key="3">
    <source>
        <dbReference type="Proteomes" id="UP001139559"/>
    </source>
</evidence>
<protein>
    <submittedName>
        <fullName evidence="2">DUF2301 domain-containing membrane protein</fullName>
    </submittedName>
</protein>
<keyword evidence="1" id="KW-0812">Transmembrane</keyword>
<keyword evidence="1" id="KW-0472">Membrane</keyword>
<dbReference type="Proteomes" id="UP001139559">
    <property type="component" value="Unassembled WGS sequence"/>
</dbReference>
<gene>
    <name evidence="2" type="ORF">KP803_10285</name>
</gene>
<feature type="transmembrane region" description="Helical" evidence="1">
    <location>
        <begin position="21"/>
        <end position="41"/>
    </location>
</feature>
<dbReference type="EMBL" id="JAJHVV010000005">
    <property type="protein sequence ID" value="MCK6263660.1"/>
    <property type="molecule type" value="Genomic_DNA"/>
</dbReference>
<feature type="transmembrane region" description="Helical" evidence="1">
    <location>
        <begin position="53"/>
        <end position="74"/>
    </location>
</feature>
<comment type="caution">
    <text evidence="2">The sequence shown here is derived from an EMBL/GenBank/DDBJ whole genome shotgun (WGS) entry which is preliminary data.</text>
</comment>
<feature type="transmembrane region" description="Helical" evidence="1">
    <location>
        <begin position="81"/>
        <end position="97"/>
    </location>
</feature>
<dbReference type="AlphaFoldDB" id="A0A9X2BI35"/>
<organism evidence="2 3">
    <name type="scientific">Vibrio amylolyticus</name>
    <dbReference type="NCBI Taxonomy" id="2847292"/>
    <lineage>
        <taxon>Bacteria</taxon>
        <taxon>Pseudomonadati</taxon>
        <taxon>Pseudomonadota</taxon>
        <taxon>Gammaproteobacteria</taxon>
        <taxon>Vibrionales</taxon>
        <taxon>Vibrionaceae</taxon>
        <taxon>Vibrio</taxon>
    </lineage>
</organism>
<dbReference type="RefSeq" id="WP_248008736.1">
    <property type="nucleotide sequence ID" value="NZ_JAJHVV010000005.1"/>
</dbReference>
<dbReference type="Pfam" id="PF10063">
    <property type="entry name" value="DUF2301"/>
    <property type="match status" value="1"/>
</dbReference>
<evidence type="ECO:0000256" key="1">
    <source>
        <dbReference type="SAM" id="Phobius"/>
    </source>
</evidence>
<name>A0A9X2BI35_9VIBR</name>
<sequence length="186" mass="21122">MANPEHIETLDLVDKISVIGYRLGLSLFSVSLAWYCIIGFVESSWGQLPSTFQFNPASLFIVATLLSAGNLHVYDKNVRSIIMWSGWLGIALFSFLINSHFEWVAYGFIFVAFSGIALKESFCFRVFGLKLIPLLLFLTTLFMAIRLWTLSLGLIAICTLIFSYLTVQKWKMPLHFDIGNKSNYQI</sequence>
<feature type="transmembrane region" description="Helical" evidence="1">
    <location>
        <begin position="134"/>
        <end position="165"/>
    </location>
</feature>
<feature type="transmembrane region" description="Helical" evidence="1">
    <location>
        <begin position="103"/>
        <end position="122"/>
    </location>
</feature>
<accession>A0A9X2BI35</accession>
<keyword evidence="3" id="KW-1185">Reference proteome</keyword>
<proteinExistence type="predicted"/>